<evidence type="ECO:0000313" key="4">
    <source>
        <dbReference type="Proteomes" id="UP000321947"/>
    </source>
</evidence>
<comment type="caution">
    <text evidence="3">The sequence shown here is derived from an EMBL/GenBank/DDBJ whole genome shotgun (WGS) entry which is preliminary data.</text>
</comment>
<proteinExistence type="predicted"/>
<dbReference type="AlphaFoldDB" id="A0A5D3CIH5"/>
<keyword evidence="2" id="KW-0812">Transmembrane</keyword>
<reference evidence="3 4" key="1">
    <citation type="submission" date="2019-08" db="EMBL/GenBank/DDBJ databases">
        <title>Draft genome sequences of two oriental melons (Cucumis melo L. var makuwa).</title>
        <authorList>
            <person name="Kwon S.-Y."/>
        </authorList>
    </citation>
    <scope>NUCLEOTIDE SEQUENCE [LARGE SCALE GENOMIC DNA]</scope>
    <source>
        <strain evidence="4">cv. Chang Bougi</strain>
        <tissue evidence="3">Leaf</tissue>
    </source>
</reference>
<sequence length="120" mass="13851">MSLQSPPHPTSLTISFWGLFMIDDAILTPCCFLGFVHDRRCNSIYHEALLLLETMQLYHDTLLLHQRLEAIDQQKLEVVKLQDEVSTLESTYAIIEEAIEALAMVRKSMDVAREELKNFK</sequence>
<feature type="transmembrane region" description="Helical" evidence="2">
    <location>
        <begin position="12"/>
        <end position="36"/>
    </location>
</feature>
<feature type="coiled-coil region" evidence="1">
    <location>
        <begin position="71"/>
        <end position="115"/>
    </location>
</feature>
<evidence type="ECO:0000256" key="1">
    <source>
        <dbReference type="SAM" id="Coils"/>
    </source>
</evidence>
<accession>A0A5D3CIH5</accession>
<evidence type="ECO:0000313" key="3">
    <source>
        <dbReference type="EMBL" id="TYK11102.1"/>
    </source>
</evidence>
<organism evidence="3 4">
    <name type="scientific">Cucumis melo var. makuwa</name>
    <name type="common">Oriental melon</name>
    <dbReference type="NCBI Taxonomy" id="1194695"/>
    <lineage>
        <taxon>Eukaryota</taxon>
        <taxon>Viridiplantae</taxon>
        <taxon>Streptophyta</taxon>
        <taxon>Embryophyta</taxon>
        <taxon>Tracheophyta</taxon>
        <taxon>Spermatophyta</taxon>
        <taxon>Magnoliopsida</taxon>
        <taxon>eudicotyledons</taxon>
        <taxon>Gunneridae</taxon>
        <taxon>Pentapetalae</taxon>
        <taxon>rosids</taxon>
        <taxon>fabids</taxon>
        <taxon>Cucurbitales</taxon>
        <taxon>Cucurbitaceae</taxon>
        <taxon>Benincaseae</taxon>
        <taxon>Cucumis</taxon>
    </lineage>
</organism>
<dbReference type="EMBL" id="SSTD01010904">
    <property type="protein sequence ID" value="TYK11102.1"/>
    <property type="molecule type" value="Genomic_DNA"/>
</dbReference>
<evidence type="ECO:0000256" key="2">
    <source>
        <dbReference type="SAM" id="Phobius"/>
    </source>
</evidence>
<keyword evidence="2" id="KW-0472">Membrane</keyword>
<name>A0A5D3CIH5_CUCMM</name>
<protein>
    <submittedName>
        <fullName evidence="3">Uncharacterized protein</fullName>
    </submittedName>
</protein>
<keyword evidence="2" id="KW-1133">Transmembrane helix</keyword>
<dbReference type="Proteomes" id="UP000321947">
    <property type="component" value="Unassembled WGS sequence"/>
</dbReference>
<gene>
    <name evidence="3" type="ORF">E5676_scaffold66G00020</name>
</gene>
<keyword evidence="1" id="KW-0175">Coiled coil</keyword>